<name>A0A0M6YFI2_9RHOB</name>
<dbReference type="InterPro" id="IPR015854">
    <property type="entry name" value="ABC_transpr_LolD-like"/>
</dbReference>
<sequence>MTLALRSETLGWGKEAVLRDVTLQIADGERVALMGRSGVGKSTLLRALHDRADGRVAVVAQDHGLVDALSVFHNVWMGRLDDFGAARNLRTLIRPNTAERRSVEEVLDRVGLTGLGRRPVASLSGGQRQRVALARAMLRGGATVFADEPVSALDPAQGDALLLALSGDFGTSIMVLHDTGQALRSATRIVGLKAGGIVLDAATADVDAARLMELYT</sequence>
<dbReference type="EMBL" id="CXSU01000001">
    <property type="protein sequence ID" value="CTQ48027.1"/>
    <property type="molecule type" value="Genomic_DNA"/>
</dbReference>
<dbReference type="RefSeq" id="WP_055081675.1">
    <property type="nucleotide sequence ID" value="NZ_CXSU01000001.1"/>
</dbReference>
<evidence type="ECO:0000256" key="2">
    <source>
        <dbReference type="ARBA" id="ARBA00022840"/>
    </source>
</evidence>
<dbReference type="SUPFAM" id="SSF52540">
    <property type="entry name" value="P-loop containing nucleoside triphosphate hydrolases"/>
    <property type="match status" value="1"/>
</dbReference>
<feature type="domain" description="ABC transporter" evidence="3">
    <location>
        <begin position="3"/>
        <end position="214"/>
    </location>
</feature>
<dbReference type="SMART" id="SM00382">
    <property type="entry name" value="AAA"/>
    <property type="match status" value="1"/>
</dbReference>
<dbReference type="InterPro" id="IPR003593">
    <property type="entry name" value="AAA+_ATPase"/>
</dbReference>
<dbReference type="PROSITE" id="PS50893">
    <property type="entry name" value="ABC_TRANSPORTER_2"/>
    <property type="match status" value="1"/>
</dbReference>
<evidence type="ECO:0000313" key="4">
    <source>
        <dbReference type="EMBL" id="CTQ48027.1"/>
    </source>
</evidence>
<gene>
    <name evidence="4" type="primary">macB</name>
    <name evidence="4" type="ORF">JDO7802_00021</name>
</gene>
<dbReference type="InterPro" id="IPR017871">
    <property type="entry name" value="ABC_transporter-like_CS"/>
</dbReference>
<keyword evidence="4" id="KW-0378">Hydrolase</keyword>
<reference evidence="4 5" key="1">
    <citation type="submission" date="2015-07" db="EMBL/GenBank/DDBJ databases">
        <authorList>
            <person name="Noorani M."/>
        </authorList>
    </citation>
    <scope>NUCLEOTIDE SEQUENCE [LARGE SCALE GENOMIC DNA]</scope>
    <source>
        <strain evidence="4 5">CECT 7802</strain>
    </source>
</reference>
<keyword evidence="2 4" id="KW-0067">ATP-binding</keyword>
<dbReference type="EC" id="3.6.3.-" evidence="4"/>
<dbReference type="GO" id="GO:0022857">
    <property type="term" value="F:transmembrane transporter activity"/>
    <property type="evidence" value="ECO:0007669"/>
    <property type="project" value="TreeGrafter"/>
</dbReference>
<dbReference type="GO" id="GO:0005886">
    <property type="term" value="C:plasma membrane"/>
    <property type="evidence" value="ECO:0007669"/>
    <property type="project" value="TreeGrafter"/>
</dbReference>
<dbReference type="PROSITE" id="PS00211">
    <property type="entry name" value="ABC_TRANSPORTER_1"/>
    <property type="match status" value="1"/>
</dbReference>
<keyword evidence="1" id="KW-0547">Nucleotide-binding</keyword>
<dbReference type="STRING" id="420998.JDO7802_00021"/>
<dbReference type="AlphaFoldDB" id="A0A0M6YFI2"/>
<evidence type="ECO:0000259" key="3">
    <source>
        <dbReference type="PROSITE" id="PS50893"/>
    </source>
</evidence>
<dbReference type="Gene3D" id="3.40.50.300">
    <property type="entry name" value="P-loop containing nucleotide triphosphate hydrolases"/>
    <property type="match status" value="1"/>
</dbReference>
<dbReference type="GO" id="GO:0016887">
    <property type="term" value="F:ATP hydrolysis activity"/>
    <property type="evidence" value="ECO:0007669"/>
    <property type="project" value="InterPro"/>
</dbReference>
<dbReference type="Proteomes" id="UP000049222">
    <property type="component" value="Unassembled WGS sequence"/>
</dbReference>
<dbReference type="OrthoDB" id="9802264at2"/>
<keyword evidence="5" id="KW-1185">Reference proteome</keyword>
<dbReference type="PANTHER" id="PTHR24220:SF687">
    <property type="entry name" value="ABC TRANSPORTER ATP-BINDING PROTEIN SCO2324-RELATED"/>
    <property type="match status" value="1"/>
</dbReference>
<dbReference type="Pfam" id="PF00005">
    <property type="entry name" value="ABC_tran"/>
    <property type="match status" value="1"/>
</dbReference>
<dbReference type="InterPro" id="IPR003439">
    <property type="entry name" value="ABC_transporter-like_ATP-bd"/>
</dbReference>
<dbReference type="PANTHER" id="PTHR24220">
    <property type="entry name" value="IMPORT ATP-BINDING PROTEIN"/>
    <property type="match status" value="1"/>
</dbReference>
<evidence type="ECO:0000256" key="1">
    <source>
        <dbReference type="ARBA" id="ARBA00022741"/>
    </source>
</evidence>
<dbReference type="InterPro" id="IPR027417">
    <property type="entry name" value="P-loop_NTPase"/>
</dbReference>
<proteinExistence type="predicted"/>
<dbReference type="GO" id="GO:0005524">
    <property type="term" value="F:ATP binding"/>
    <property type="evidence" value="ECO:0007669"/>
    <property type="project" value="UniProtKB-KW"/>
</dbReference>
<accession>A0A0M6YFI2</accession>
<protein>
    <submittedName>
        <fullName evidence="4">Macrolide export ATP-binding/permease protein MacB</fullName>
        <ecNumber evidence="4">3.6.3.-</ecNumber>
    </submittedName>
</protein>
<evidence type="ECO:0000313" key="5">
    <source>
        <dbReference type="Proteomes" id="UP000049222"/>
    </source>
</evidence>
<organism evidence="4 5">
    <name type="scientific">Jannaschia donghaensis</name>
    <dbReference type="NCBI Taxonomy" id="420998"/>
    <lineage>
        <taxon>Bacteria</taxon>
        <taxon>Pseudomonadati</taxon>
        <taxon>Pseudomonadota</taxon>
        <taxon>Alphaproteobacteria</taxon>
        <taxon>Rhodobacterales</taxon>
        <taxon>Roseobacteraceae</taxon>
        <taxon>Jannaschia</taxon>
    </lineage>
</organism>